<organism evidence="1">
    <name type="scientific">Desulfacinum infernum</name>
    <dbReference type="NCBI Taxonomy" id="35837"/>
    <lineage>
        <taxon>Bacteria</taxon>
        <taxon>Pseudomonadati</taxon>
        <taxon>Thermodesulfobacteriota</taxon>
        <taxon>Syntrophobacteria</taxon>
        <taxon>Syntrophobacterales</taxon>
        <taxon>Syntrophobacteraceae</taxon>
        <taxon>Desulfacinum</taxon>
    </lineage>
</organism>
<proteinExistence type="predicted"/>
<dbReference type="AlphaFoldDB" id="A0A832A3V2"/>
<dbReference type="Gene3D" id="3.40.50.2000">
    <property type="entry name" value="Glycogen Phosphorylase B"/>
    <property type="match status" value="1"/>
</dbReference>
<dbReference type="SUPFAM" id="SSF53756">
    <property type="entry name" value="UDP-Glycosyltransferase/glycogen phosphorylase"/>
    <property type="match status" value="1"/>
</dbReference>
<protein>
    <submittedName>
        <fullName evidence="1">Uncharacterized protein</fullName>
    </submittedName>
</protein>
<gene>
    <name evidence="1" type="ORF">ENS06_15415</name>
</gene>
<accession>A0A832A3V2</accession>
<reference evidence="1" key="1">
    <citation type="journal article" date="2020" name="mSystems">
        <title>Genome- and Community-Level Interaction Insights into Carbon Utilization and Element Cycling Functions of Hydrothermarchaeota in Hydrothermal Sediment.</title>
        <authorList>
            <person name="Zhou Z."/>
            <person name="Liu Y."/>
            <person name="Xu W."/>
            <person name="Pan J."/>
            <person name="Luo Z.H."/>
            <person name="Li M."/>
        </authorList>
    </citation>
    <scope>NUCLEOTIDE SEQUENCE [LARGE SCALE GENOMIC DNA]</scope>
    <source>
        <strain evidence="1">SpSt-456</strain>
    </source>
</reference>
<dbReference type="EMBL" id="DSTK01000041">
    <property type="protein sequence ID" value="HFK98700.1"/>
    <property type="molecule type" value="Genomic_DNA"/>
</dbReference>
<name>A0A832A3V2_9BACT</name>
<comment type="caution">
    <text evidence="1">The sequence shown here is derived from an EMBL/GenBank/DDBJ whole genome shotgun (WGS) entry which is preliminary data.</text>
</comment>
<evidence type="ECO:0000313" key="1">
    <source>
        <dbReference type="EMBL" id="HFK98700.1"/>
    </source>
</evidence>
<sequence>MKDPQNLIVFHYHLLRGGVRTALLRSLQCLAHEGWPAGRRVTLVVGRAEGARSFAQTLETLVPHVSVIVDPRLDYRDTPWPDAATFSQDVRALSDAMLSWADGSALFWLHNPTLGKNPAVTAAWKEAADRAWTEGLPCRFLYHLHDFPECGRMANMERLRRCWGEGGLLHIYPAVPNTAYAVLNSTDRNRLVGCGLPPERVFWLPNVLIPSSSPLAALPDSRRTAMEKALADYALAHAYVFHPSRPRWLLPIRLIRRKNLMEALLLAALHPDGPQVLVTLDATSAQEKPYADAVKQCVRQKRVPCVIGFGAELVGTAFSFEELLTFCDAVVTTSLLEGFGFTFLEGPLQGRPLLGRNLPDVTMDFAAMGFRSDGLYDTLPVPLENRHRVRLLDKGRRFAVRYAEIVQTLSRKDLDRFMARLETVYGASSVDFGMLDFEAQRDLVGEARSGGLKGVCTAPMEPTRMDEAASEAFFARFGPTAHARRLTEAFDALWAAEHGVQGASTDRDEGKPEDDVHACLNALFFDPVYQRPLFGGW</sequence>